<accession>A0ABQ6MFE2</accession>
<organism evidence="1 2">
    <name type="scientific">Tetraparma gracilis</name>
    <dbReference type="NCBI Taxonomy" id="2962635"/>
    <lineage>
        <taxon>Eukaryota</taxon>
        <taxon>Sar</taxon>
        <taxon>Stramenopiles</taxon>
        <taxon>Ochrophyta</taxon>
        <taxon>Bolidophyceae</taxon>
        <taxon>Parmales</taxon>
        <taxon>Triparmaceae</taxon>
        <taxon>Tetraparma</taxon>
    </lineage>
</organism>
<evidence type="ECO:0000313" key="1">
    <source>
        <dbReference type="EMBL" id="GMI25276.1"/>
    </source>
</evidence>
<comment type="caution">
    <text evidence="1">The sequence shown here is derived from an EMBL/GenBank/DDBJ whole genome shotgun (WGS) entry which is preliminary data.</text>
</comment>
<sequence>MSVSVCPNELLLSKLSRSCADGPKAIQDEQSFARAAGIKTIVRKPLAYNNDNKGTKLSHRGVQLSKELHSKFSHSTPGSALPKKMRYKDFRGYLAAVGRPGEMAEVTSNVESWRLFFDDLGGLDKEGDLTAAGMVKYRAMIEEEHGLEMDLLKLEMELLPEDLMSWSRNKSCFDRIDGEGVEQENIKLERRIGKKRAEKECKPGPVGKLEARSFQQLLGDCGEYYTNEQIQNFMLINQAFLDVMAQLRARNARKNEFADDIQASKIDSDDKGSLFRDGFLSWMVSDRPKPSLHPFERAFVAAKTNLVRSMREFCRGIGEYRKALEKLCLREILTPRLLGGLKMDLSRYEGKIVIGNPEEVDEGMSATLTYTKIERAAQEFATMKLPKGTGTAIVLDTLVRSDASRVEIQMAVNKMEEVLKEHLEHDLQKLPLFHSWKVFCHKSDVEDTTVIRLALCFDRTASIDYALRELDMGFSFSDLLTELSVDVRCSLNVVDLLDSKRVNLDKDFHLFVNPKVGFARGLLVKILDELLLLAEEEKKLAETISAEVAANQAEYDARTAESHPQQPEYGRIRIGIDAKTETKTGQQLETLQMRAEIKRRNMWRVVNLLRGTKGLEWETSFRGLVDCLFGSKLVASFMPDWLAPAYFKQQGSATVTWRKWCGNVLGYMTGMLSDITNHQEMLKMEAARKAAAEAEKLGGMSELQRRREQLAKDKKVLAHKLESLGIKMDPKLLLQEKKTQTPAQKRNAWKTTQTKSQLAVLQLYSALQQCCVGFSGASVVSGTNKFQLDLQGFDLFEVSPELDGEDLESIISQVGSSQISLC</sequence>
<reference evidence="1 2" key="1">
    <citation type="journal article" date="2023" name="Commun. Biol.">
        <title>Genome analysis of Parmales, the sister group of diatoms, reveals the evolutionary specialization of diatoms from phago-mixotrophs to photoautotrophs.</title>
        <authorList>
            <person name="Ban H."/>
            <person name="Sato S."/>
            <person name="Yoshikawa S."/>
            <person name="Yamada K."/>
            <person name="Nakamura Y."/>
            <person name="Ichinomiya M."/>
            <person name="Sato N."/>
            <person name="Blanc-Mathieu R."/>
            <person name="Endo H."/>
            <person name="Kuwata A."/>
            <person name="Ogata H."/>
        </authorList>
    </citation>
    <scope>NUCLEOTIDE SEQUENCE [LARGE SCALE GENOMIC DNA]</scope>
</reference>
<protein>
    <submittedName>
        <fullName evidence="1">Uncharacterized protein</fullName>
    </submittedName>
</protein>
<dbReference type="EMBL" id="BRYB01001414">
    <property type="protein sequence ID" value="GMI25276.1"/>
    <property type="molecule type" value="Genomic_DNA"/>
</dbReference>
<evidence type="ECO:0000313" key="2">
    <source>
        <dbReference type="Proteomes" id="UP001165060"/>
    </source>
</evidence>
<dbReference type="Proteomes" id="UP001165060">
    <property type="component" value="Unassembled WGS sequence"/>
</dbReference>
<name>A0ABQ6MFE2_9STRA</name>
<gene>
    <name evidence="1" type="ORF">TeGR_g11648</name>
</gene>
<keyword evidence="2" id="KW-1185">Reference proteome</keyword>
<proteinExistence type="predicted"/>